<name>A0A917HLX8_9BACI</name>
<dbReference type="InterPro" id="IPR021005">
    <property type="entry name" value="Znf_CGNR"/>
</dbReference>
<organism evidence="2 3">
    <name type="scientific">Virgibacillus oceani</name>
    <dbReference type="NCBI Taxonomy" id="1479511"/>
    <lineage>
        <taxon>Bacteria</taxon>
        <taxon>Bacillati</taxon>
        <taxon>Bacillota</taxon>
        <taxon>Bacilli</taxon>
        <taxon>Bacillales</taxon>
        <taxon>Bacillaceae</taxon>
        <taxon>Virgibacillus</taxon>
    </lineage>
</organism>
<dbReference type="InterPro" id="IPR010852">
    <property type="entry name" value="ABATE"/>
</dbReference>
<dbReference type="PANTHER" id="PTHR35525:SF3">
    <property type="entry name" value="BLL6575 PROTEIN"/>
    <property type="match status" value="1"/>
</dbReference>
<comment type="caution">
    <text evidence="2">The sequence shown here is derived from an EMBL/GenBank/DDBJ whole genome shotgun (WGS) entry which is preliminary data.</text>
</comment>
<reference evidence="2" key="1">
    <citation type="journal article" date="2014" name="Int. J. Syst. Evol. Microbiol.">
        <title>Complete genome sequence of Corynebacterium casei LMG S-19264T (=DSM 44701T), isolated from a smear-ripened cheese.</title>
        <authorList>
            <consortium name="US DOE Joint Genome Institute (JGI-PGF)"/>
            <person name="Walter F."/>
            <person name="Albersmeier A."/>
            <person name="Kalinowski J."/>
            <person name="Ruckert C."/>
        </authorList>
    </citation>
    <scope>NUCLEOTIDE SEQUENCE</scope>
    <source>
        <strain evidence="2">CGMCC 1.12754</strain>
    </source>
</reference>
<dbReference type="InterPro" id="IPR023286">
    <property type="entry name" value="ABATE_dom_sf"/>
</dbReference>
<dbReference type="PANTHER" id="PTHR35525">
    <property type="entry name" value="BLL6575 PROTEIN"/>
    <property type="match status" value="1"/>
</dbReference>
<dbReference type="SUPFAM" id="SSF160904">
    <property type="entry name" value="Jann2411-like"/>
    <property type="match status" value="1"/>
</dbReference>
<dbReference type="Proteomes" id="UP000622860">
    <property type="component" value="Unassembled WGS sequence"/>
</dbReference>
<sequence>MSNLNTDSGILIGERLCLDFANTVSWHNGDNPNERLLNYEKLVEWSRHAEILSIPQEKQLLEKANRYSDQAEKTLGEAIELREAIFRLFRSIANGLKTDTLDLAILNNYLTKAYSLAEIIPKDGNFALTFQKGENELDCMLWPIVQSAIDLLLSGNLNRVKQCEGEPCGWLFFDSSRNKSRRWCSMADCGNREKARRYYKKKSSQK</sequence>
<feature type="domain" description="Zinc finger CGNR" evidence="1">
    <location>
        <begin position="159"/>
        <end position="202"/>
    </location>
</feature>
<evidence type="ECO:0000259" key="1">
    <source>
        <dbReference type="Pfam" id="PF11706"/>
    </source>
</evidence>
<evidence type="ECO:0000313" key="2">
    <source>
        <dbReference type="EMBL" id="GGG82952.1"/>
    </source>
</evidence>
<dbReference type="Pfam" id="PF11706">
    <property type="entry name" value="zf-CGNR"/>
    <property type="match status" value="1"/>
</dbReference>
<dbReference type="AlphaFoldDB" id="A0A917HLX8"/>
<reference evidence="2" key="2">
    <citation type="submission" date="2020-09" db="EMBL/GenBank/DDBJ databases">
        <authorList>
            <person name="Sun Q."/>
            <person name="Zhou Y."/>
        </authorList>
    </citation>
    <scope>NUCLEOTIDE SEQUENCE</scope>
    <source>
        <strain evidence="2">CGMCC 1.12754</strain>
    </source>
</reference>
<dbReference type="Pfam" id="PF07336">
    <property type="entry name" value="ABATE"/>
    <property type="match status" value="1"/>
</dbReference>
<evidence type="ECO:0000313" key="3">
    <source>
        <dbReference type="Proteomes" id="UP000622860"/>
    </source>
</evidence>
<accession>A0A917HLX8</accession>
<proteinExistence type="predicted"/>
<gene>
    <name evidence="2" type="ORF">GCM10011398_30620</name>
</gene>
<protein>
    <recommendedName>
        <fullName evidence="1">Zinc finger CGNR domain-containing protein</fullName>
    </recommendedName>
</protein>
<keyword evidence="3" id="KW-1185">Reference proteome</keyword>
<dbReference type="Gene3D" id="1.10.3300.10">
    <property type="entry name" value="Jann2411-like domain"/>
    <property type="match status" value="1"/>
</dbReference>
<dbReference type="EMBL" id="BMFR01000015">
    <property type="protein sequence ID" value="GGG82952.1"/>
    <property type="molecule type" value="Genomic_DNA"/>
</dbReference>
<dbReference type="RefSeq" id="WP_188456248.1">
    <property type="nucleotide sequence ID" value="NZ_BMFR01000015.1"/>
</dbReference>